<reference evidence="2" key="2">
    <citation type="submission" date="2020-09" db="EMBL/GenBank/DDBJ databases">
        <title>Reference genome assembly for Australian Ascochyta lentis isolate Al4.</title>
        <authorList>
            <person name="Lee R.C."/>
            <person name="Farfan-Caceres L.M."/>
            <person name="Debler J.W."/>
            <person name="Williams A.H."/>
            <person name="Henares B.M."/>
        </authorList>
    </citation>
    <scope>NUCLEOTIDE SEQUENCE</scope>
    <source>
        <strain evidence="2">Al4</strain>
    </source>
</reference>
<gene>
    <name evidence="2" type="ORF">EKO04_002852</name>
</gene>
<dbReference type="OrthoDB" id="3758153at2759"/>
<accession>A0A8H7J718</accession>
<reference evidence="2" key="1">
    <citation type="submission" date="2018-12" db="EMBL/GenBank/DDBJ databases">
        <authorList>
            <person name="Syme R.A."/>
            <person name="Farfan-Caceres L."/>
            <person name="Lichtenzveig J."/>
        </authorList>
    </citation>
    <scope>NUCLEOTIDE SEQUENCE</scope>
    <source>
        <strain evidence="2">Al4</strain>
    </source>
</reference>
<keyword evidence="3" id="KW-1185">Reference proteome</keyword>
<feature type="compositionally biased region" description="Low complexity" evidence="1">
    <location>
        <begin position="34"/>
        <end position="43"/>
    </location>
</feature>
<sequence length="332" mass="37560">MSQLLSSPLLCSFTPPASPTGFSGTMRWLKRTPSTIPLPLSPTKAHESSDGDPMFSTEPLPLIESNFTKVFKSLQTRSSTLSLQHKSSSMSLSTSSVDGSQREATRWLFRPSPVRAIASTPPPTELGDHFTRSLPSYEEKQAELRRRREASKKRVNTMRAYLGAEVPKTIIQAVDDPSTAIQGTEILHRRIDSGFQEHSDGDVFEELQKPHTPNVSEPLQDESPILPPLAEDFLYYAMTRVRARDMREFDCIACSKTHKNALYQRPGVVWILHGCKHFMHNTCFDRLQESEAAHESHDCVNCEILKRMVMRHTTVEMVSRHERLLEATRGSR</sequence>
<comment type="caution">
    <text evidence="2">The sequence shown here is derived from an EMBL/GenBank/DDBJ whole genome shotgun (WGS) entry which is preliminary data.</text>
</comment>
<evidence type="ECO:0000313" key="2">
    <source>
        <dbReference type="EMBL" id="KAF9699049.1"/>
    </source>
</evidence>
<evidence type="ECO:0000313" key="3">
    <source>
        <dbReference type="Proteomes" id="UP000651452"/>
    </source>
</evidence>
<evidence type="ECO:0000256" key="1">
    <source>
        <dbReference type="SAM" id="MobiDB-lite"/>
    </source>
</evidence>
<dbReference type="AlphaFoldDB" id="A0A8H7J718"/>
<feature type="region of interest" description="Disordered" evidence="1">
    <location>
        <begin position="34"/>
        <end position="53"/>
    </location>
</feature>
<organism evidence="2 3">
    <name type="scientific">Ascochyta lentis</name>
    <dbReference type="NCBI Taxonomy" id="205686"/>
    <lineage>
        <taxon>Eukaryota</taxon>
        <taxon>Fungi</taxon>
        <taxon>Dikarya</taxon>
        <taxon>Ascomycota</taxon>
        <taxon>Pezizomycotina</taxon>
        <taxon>Dothideomycetes</taxon>
        <taxon>Pleosporomycetidae</taxon>
        <taxon>Pleosporales</taxon>
        <taxon>Pleosporineae</taxon>
        <taxon>Didymellaceae</taxon>
        <taxon>Ascochyta</taxon>
    </lineage>
</organism>
<dbReference type="Proteomes" id="UP000651452">
    <property type="component" value="Unassembled WGS sequence"/>
</dbReference>
<dbReference type="EMBL" id="RZGK01000005">
    <property type="protein sequence ID" value="KAF9699049.1"/>
    <property type="molecule type" value="Genomic_DNA"/>
</dbReference>
<protein>
    <submittedName>
        <fullName evidence="2">Uncharacterized protein</fullName>
    </submittedName>
</protein>
<proteinExistence type="predicted"/>
<name>A0A8H7J718_9PLEO</name>